<organism evidence="3 4">
    <name type="scientific">Ignatzschineria ureiclastica</name>
    <dbReference type="NCBI Taxonomy" id="472582"/>
    <lineage>
        <taxon>Bacteria</taxon>
        <taxon>Pseudomonadati</taxon>
        <taxon>Pseudomonadota</taxon>
        <taxon>Gammaproteobacteria</taxon>
        <taxon>Cardiobacteriales</taxon>
        <taxon>Ignatzschineriaceae</taxon>
        <taxon>Ignatzschineria</taxon>
    </lineage>
</organism>
<dbReference type="PANTHER" id="PTHR30535">
    <property type="entry name" value="VITAMIN B12-BINDING PROTEIN"/>
    <property type="match status" value="1"/>
</dbReference>
<feature type="chain" id="PRO_5015631978" evidence="1">
    <location>
        <begin position="20"/>
        <end position="339"/>
    </location>
</feature>
<dbReference type="AlphaFoldDB" id="A0A2U2ADH8"/>
<evidence type="ECO:0000256" key="1">
    <source>
        <dbReference type="SAM" id="SignalP"/>
    </source>
</evidence>
<dbReference type="RefSeq" id="WP_109189338.1">
    <property type="nucleotide sequence ID" value="NZ_BMYA01000002.1"/>
</dbReference>
<feature type="signal peptide" evidence="1">
    <location>
        <begin position="1"/>
        <end position="19"/>
    </location>
</feature>
<dbReference type="Proteomes" id="UP000245020">
    <property type="component" value="Unassembled WGS sequence"/>
</dbReference>
<evidence type="ECO:0000313" key="3">
    <source>
        <dbReference type="EMBL" id="PWD80677.1"/>
    </source>
</evidence>
<comment type="caution">
    <text evidence="3">The sequence shown here is derived from an EMBL/GenBank/DDBJ whole genome shotgun (WGS) entry which is preliminary data.</text>
</comment>
<feature type="domain" description="Fe/B12 periplasmic-binding" evidence="2">
    <location>
        <begin position="65"/>
        <end position="334"/>
    </location>
</feature>
<name>A0A2U2ADH8_9GAMM</name>
<evidence type="ECO:0000259" key="2">
    <source>
        <dbReference type="PROSITE" id="PS50983"/>
    </source>
</evidence>
<dbReference type="Gene3D" id="3.40.50.1980">
    <property type="entry name" value="Nitrogenase molybdenum iron protein domain"/>
    <property type="match status" value="2"/>
</dbReference>
<protein>
    <submittedName>
        <fullName evidence="3">ABC transporter substrate-binding protein</fullName>
    </submittedName>
</protein>
<keyword evidence="4" id="KW-1185">Reference proteome</keyword>
<accession>A0A2U2ADH8</accession>
<dbReference type="OrthoDB" id="9797850at2"/>
<gene>
    <name evidence="3" type="ORF">DC083_06030</name>
</gene>
<dbReference type="PANTHER" id="PTHR30535:SF7">
    <property type="entry name" value="IRON(III) DICITRATE-BINDING PROTEIN"/>
    <property type="match status" value="1"/>
</dbReference>
<proteinExistence type="predicted"/>
<dbReference type="Pfam" id="PF01497">
    <property type="entry name" value="Peripla_BP_2"/>
    <property type="match status" value="1"/>
</dbReference>
<reference evidence="4" key="1">
    <citation type="submission" date="2018-05" db="EMBL/GenBank/DDBJ databases">
        <title>Ignatzschineria dubaiensis sp. nov., isolated from necrotic foot tissues of dromedaries (Camelus dromedarius) and associated maggots in Dubai, United Arab Emirates.</title>
        <authorList>
            <person name="Tsang C.C."/>
            <person name="Tang J.Y.M."/>
            <person name="Fong J.Y.H."/>
            <person name="Kinne J."/>
            <person name="Lee H.H."/>
            <person name="Joseph M."/>
            <person name="Jose S."/>
            <person name="Schuster R.K."/>
            <person name="Tang Y."/>
            <person name="Sivakumar S."/>
            <person name="Chen J.H.K."/>
            <person name="Teng J.L.L."/>
            <person name="Lau S.K.P."/>
            <person name="Wernery U."/>
            <person name="Woo P.C.Y."/>
        </authorList>
    </citation>
    <scope>NUCLEOTIDE SEQUENCE [LARGE SCALE GENOMIC DNA]</scope>
    <source>
        <strain evidence="4">KCTC 22644</strain>
    </source>
</reference>
<dbReference type="EMBL" id="QEWQ01000004">
    <property type="protein sequence ID" value="PWD80677.1"/>
    <property type="molecule type" value="Genomic_DNA"/>
</dbReference>
<dbReference type="SUPFAM" id="SSF53807">
    <property type="entry name" value="Helical backbone' metal receptor"/>
    <property type="match status" value="1"/>
</dbReference>
<dbReference type="InterPro" id="IPR002491">
    <property type="entry name" value="ABC_transptr_periplasmic_BD"/>
</dbReference>
<dbReference type="PROSITE" id="PS50983">
    <property type="entry name" value="FE_B12_PBP"/>
    <property type="match status" value="1"/>
</dbReference>
<sequence length="339" mass="37826">MNKIALTLSTLLFPALLLAQSVESTGTTAESQATLNQRTPSQPIEFTADLDGQLYQFKLTEYPHRIVSLNQITTEMLLALGLADRMVGTAFLEEPIYPPVAEDYDKVPVLAERWPSYEVFMASNPDFTTGWGNSFSKLALEANKIVPEGISIYVPESMTSSKADVNTYFNDMLKFGEIFGIEAEAEAYVAQEKEKLNEVMTKIEAYPVKTAFIFDAQDGKPYTFFDGYTTEMLKLISVDNILAGKGANKTWAVGNWEDIVMANPEVIIIPIYKGFRNDDDYEQKIAILESMPELQGVSAVKNKNYIKVNLSELVPGPRSIDILPELAKKIHKPEAESHQ</sequence>
<keyword evidence="1" id="KW-0732">Signal</keyword>
<dbReference type="InterPro" id="IPR050902">
    <property type="entry name" value="ABC_Transporter_SBP"/>
</dbReference>
<evidence type="ECO:0000313" key="4">
    <source>
        <dbReference type="Proteomes" id="UP000245020"/>
    </source>
</evidence>